<evidence type="ECO:0000256" key="1">
    <source>
        <dbReference type="SAM" id="Phobius"/>
    </source>
</evidence>
<gene>
    <name evidence="2" type="ORF">METZ01_LOCUS92902</name>
</gene>
<keyword evidence="1" id="KW-0472">Membrane</keyword>
<feature type="transmembrane region" description="Helical" evidence="1">
    <location>
        <begin position="9"/>
        <end position="27"/>
    </location>
</feature>
<protein>
    <recommendedName>
        <fullName evidence="3">Membrane protein 6-pyruvoyl-tetrahydropterin synthase-related domain-containing protein</fullName>
    </recommendedName>
</protein>
<keyword evidence="1" id="KW-1133">Transmembrane helix</keyword>
<dbReference type="EMBL" id="UINC01008909">
    <property type="protein sequence ID" value="SVA40048.1"/>
    <property type="molecule type" value="Genomic_DNA"/>
</dbReference>
<feature type="transmembrane region" description="Helical" evidence="1">
    <location>
        <begin position="184"/>
        <end position="205"/>
    </location>
</feature>
<organism evidence="2">
    <name type="scientific">marine metagenome</name>
    <dbReference type="NCBI Taxonomy" id="408172"/>
    <lineage>
        <taxon>unclassified sequences</taxon>
        <taxon>metagenomes</taxon>
        <taxon>ecological metagenomes</taxon>
    </lineage>
</organism>
<accession>A0A381VJT1</accession>
<keyword evidence="1" id="KW-0812">Transmembrane</keyword>
<sequence>MIRKILPKYAPVIIYAFLALLFCFTHYKEGFLFLRGDTGYPLAPEIYLKNHMYAWFNTYWTGQPAGQALNFAFPLLPVIYLLNLVLDPSQSQIVLLTGLFFASGFLPYIFFSLAAPENYKSNILGGLFYMLNIPIIAEWYVPNPWFFLAYIGLPLTAIGCYFITKCYWRGILWLIFGYLSITSGFANTPFILITILSNILIVIYFGISKKINYGKQLFVIASLVTTFILISFWWFSLLFDYRQEGEAIIQNLNVSHWAVDSSRNANIFNLLTNSFTPSLAGSSTPYSKLLENTFIVGLYIFLPIIFLAYLLNHFKTPHIAYLLIVYFVIMFLVKGTQSPFGGIYLLMLEHIPYFAIFKTPAEKFGVLFLFWQAFILTITFKKNSHIVVGALIILFLAYPAYTGNLFPDISTNKGIDLKARQKVPQSYKEVAAIINEDEFNGRVLLLPLVWNYQVTYNSINYRGLPFLKTMIKKPLIGNWDIERDNTFLFLKNLQNEPVFSAWAKRFNINWIVLNKDLGSQLTKNPSDGIIDIELMLNSGEGYKKVGEFNNLALYKAKIKENSKDISSEGIIPHIYSPSKINIIKYE</sequence>
<evidence type="ECO:0008006" key="3">
    <source>
        <dbReference type="Google" id="ProtNLM"/>
    </source>
</evidence>
<feature type="transmembrane region" description="Helical" evidence="1">
    <location>
        <begin position="93"/>
        <end position="111"/>
    </location>
</feature>
<dbReference type="AlphaFoldDB" id="A0A381VJT1"/>
<proteinExistence type="predicted"/>
<feature type="transmembrane region" description="Helical" evidence="1">
    <location>
        <begin position="293"/>
        <end position="311"/>
    </location>
</feature>
<feature type="transmembrane region" description="Helical" evidence="1">
    <location>
        <begin position="146"/>
        <end position="164"/>
    </location>
</feature>
<reference evidence="2" key="1">
    <citation type="submission" date="2018-05" db="EMBL/GenBank/DDBJ databases">
        <authorList>
            <person name="Lanie J.A."/>
            <person name="Ng W.-L."/>
            <person name="Kazmierczak K.M."/>
            <person name="Andrzejewski T.M."/>
            <person name="Davidsen T.M."/>
            <person name="Wayne K.J."/>
            <person name="Tettelin H."/>
            <person name="Glass J.I."/>
            <person name="Rusch D."/>
            <person name="Podicherti R."/>
            <person name="Tsui H.-C.T."/>
            <person name="Winkler M.E."/>
        </authorList>
    </citation>
    <scope>NUCLEOTIDE SEQUENCE</scope>
</reference>
<name>A0A381VJT1_9ZZZZ</name>
<feature type="transmembrane region" description="Helical" evidence="1">
    <location>
        <begin position="217"/>
        <end position="235"/>
    </location>
</feature>
<feature type="transmembrane region" description="Helical" evidence="1">
    <location>
        <begin position="364"/>
        <end position="380"/>
    </location>
</feature>
<feature type="transmembrane region" description="Helical" evidence="1">
    <location>
        <begin position="318"/>
        <end position="334"/>
    </location>
</feature>
<evidence type="ECO:0000313" key="2">
    <source>
        <dbReference type="EMBL" id="SVA40048.1"/>
    </source>
</evidence>
<feature type="transmembrane region" description="Helical" evidence="1">
    <location>
        <begin position="68"/>
        <end position="86"/>
    </location>
</feature>
<feature type="transmembrane region" description="Helical" evidence="1">
    <location>
        <begin position="386"/>
        <end position="406"/>
    </location>
</feature>